<dbReference type="EMBL" id="BT083689">
    <property type="protein sequence ID" value="ACR34042.1"/>
    <property type="molecule type" value="mRNA"/>
</dbReference>
<evidence type="ECO:0000256" key="1">
    <source>
        <dbReference type="SAM" id="MobiDB-lite"/>
    </source>
</evidence>
<evidence type="ECO:0000313" key="2">
    <source>
        <dbReference type="EMBL" id="ACR34042.1"/>
    </source>
</evidence>
<dbReference type="AlphaFoldDB" id="C4IYP2"/>
<sequence length="86" mass="9287">MVSIYGLVFPRITCWQRTFTSLPIGAGTWSSSTMCSLLLPLASSPVPCISSSWDTLLSMSQISSTSMAHRRGRGAARRGHGSRVRA</sequence>
<accession>C4IYP2</accession>
<protein>
    <submittedName>
        <fullName evidence="2">Uncharacterized protein</fullName>
    </submittedName>
</protein>
<feature type="compositionally biased region" description="Basic residues" evidence="1">
    <location>
        <begin position="68"/>
        <end position="86"/>
    </location>
</feature>
<reference evidence="2" key="1">
    <citation type="journal article" date="2009" name="PLoS Genet.">
        <title>Sequencing, mapping, and analysis of 27,455 maize full-length cDNAs.</title>
        <authorList>
            <person name="Soderlund C."/>
            <person name="Descour A."/>
            <person name="Kudrna D."/>
            <person name="Bomhoff M."/>
            <person name="Boyd L."/>
            <person name="Currie J."/>
            <person name="Angelova A."/>
            <person name="Collura K."/>
            <person name="Wissotski M."/>
            <person name="Ashley E."/>
            <person name="Morrow D."/>
            <person name="Fernandes J."/>
            <person name="Walbot V."/>
            <person name="Yu Y."/>
        </authorList>
    </citation>
    <scope>NUCLEOTIDE SEQUENCE</scope>
    <source>
        <strain evidence="2">B73</strain>
    </source>
</reference>
<reference evidence="2" key="2">
    <citation type="submission" date="2012-06" db="EMBL/GenBank/DDBJ databases">
        <authorList>
            <person name="Yu Y."/>
            <person name="Currie J."/>
            <person name="Lomeli R."/>
            <person name="Angelova A."/>
            <person name="Collura K."/>
            <person name="Wissotski M."/>
            <person name="Campos D."/>
            <person name="Kudrna D."/>
            <person name="Golser W."/>
            <person name="Ashely E."/>
            <person name="Descour A."/>
            <person name="Fernandes J."/>
            <person name="Soderlund C."/>
            <person name="Walbot V."/>
        </authorList>
    </citation>
    <scope>NUCLEOTIDE SEQUENCE</scope>
    <source>
        <strain evidence="2">B73</strain>
    </source>
</reference>
<name>C4IYP2_MAIZE</name>
<feature type="region of interest" description="Disordered" evidence="1">
    <location>
        <begin position="64"/>
        <end position="86"/>
    </location>
</feature>
<proteinExistence type="evidence at transcript level"/>
<organism evidence="2">
    <name type="scientific">Zea mays</name>
    <name type="common">Maize</name>
    <dbReference type="NCBI Taxonomy" id="4577"/>
    <lineage>
        <taxon>Eukaryota</taxon>
        <taxon>Viridiplantae</taxon>
        <taxon>Streptophyta</taxon>
        <taxon>Embryophyta</taxon>
        <taxon>Tracheophyta</taxon>
        <taxon>Spermatophyta</taxon>
        <taxon>Magnoliopsida</taxon>
        <taxon>Liliopsida</taxon>
        <taxon>Poales</taxon>
        <taxon>Poaceae</taxon>
        <taxon>PACMAD clade</taxon>
        <taxon>Panicoideae</taxon>
        <taxon>Andropogonodae</taxon>
        <taxon>Andropogoneae</taxon>
        <taxon>Tripsacinae</taxon>
        <taxon>Zea</taxon>
    </lineage>
</organism>